<feature type="transmembrane region" description="Helical" evidence="6">
    <location>
        <begin position="248"/>
        <end position="267"/>
    </location>
</feature>
<evidence type="ECO:0000256" key="2">
    <source>
        <dbReference type="ARBA" id="ARBA00022475"/>
    </source>
</evidence>
<evidence type="ECO:0000256" key="3">
    <source>
        <dbReference type="ARBA" id="ARBA00022692"/>
    </source>
</evidence>
<evidence type="ECO:0000256" key="7">
    <source>
        <dbReference type="SAM" id="SignalP"/>
    </source>
</evidence>
<keyword evidence="2" id="KW-1003">Cell membrane</keyword>
<feature type="chain" id="PRO_5032589926" description="Gustatory receptor" evidence="7">
    <location>
        <begin position="25"/>
        <end position="269"/>
    </location>
</feature>
<sequence length="269" mass="31057">MFHFIVMMRKTFLLICILSDGIISIIKNDKLSSAFDHLHVVVQACLTYYWGKKSLQVEGIIVNFHTAIMSMQILKFCSIMWLLYQRFSHLQKLILPNESANVGMKIMIETSYFIDLQKIRWLHWTLSMAANEINNVYSIQLCFWVTSLTLNGIRRMNSFLDGIEEPDDSAILLIRDSLIVISSFAYLFLIAISCHFTCLKANCVGEDIFSVYSLVQSRFQMQTDDFKVPIYFCVKKLHFTAASGLFEIHLPLLMSIVKTMTAYLVILRS</sequence>
<evidence type="ECO:0000256" key="4">
    <source>
        <dbReference type="ARBA" id="ARBA00022989"/>
    </source>
</evidence>
<feature type="transmembrane region" description="Helical" evidence="6">
    <location>
        <begin position="173"/>
        <end position="192"/>
    </location>
</feature>
<proteinExistence type="predicted"/>
<dbReference type="AlphaFoldDB" id="A0A835CVN8"/>
<evidence type="ECO:0000256" key="6">
    <source>
        <dbReference type="SAM" id="Phobius"/>
    </source>
</evidence>
<evidence type="ECO:0000256" key="1">
    <source>
        <dbReference type="ARBA" id="ARBA00004651"/>
    </source>
</evidence>
<gene>
    <name evidence="8" type="ORF">HCN44_004052</name>
</gene>
<keyword evidence="9" id="KW-1185">Reference proteome</keyword>
<name>A0A835CVN8_APHGI</name>
<keyword evidence="4 6" id="KW-1133">Transmembrane helix</keyword>
<keyword evidence="5 6" id="KW-0472">Membrane</keyword>
<protein>
    <recommendedName>
        <fullName evidence="10">Gustatory receptor</fullName>
    </recommendedName>
</protein>
<dbReference type="Proteomes" id="UP000639338">
    <property type="component" value="Unassembled WGS sequence"/>
</dbReference>
<comment type="caution">
    <text evidence="8">The sequence shown here is derived from an EMBL/GenBank/DDBJ whole genome shotgun (WGS) entry which is preliminary data.</text>
</comment>
<evidence type="ECO:0000313" key="9">
    <source>
        <dbReference type="Proteomes" id="UP000639338"/>
    </source>
</evidence>
<evidence type="ECO:0008006" key="10">
    <source>
        <dbReference type="Google" id="ProtNLM"/>
    </source>
</evidence>
<keyword evidence="7" id="KW-0732">Signal</keyword>
<comment type="subcellular location">
    <subcellularLocation>
        <location evidence="1">Cell membrane</location>
        <topology evidence="1">Multi-pass membrane protein</topology>
    </subcellularLocation>
</comment>
<dbReference type="GO" id="GO:0005886">
    <property type="term" value="C:plasma membrane"/>
    <property type="evidence" value="ECO:0007669"/>
    <property type="project" value="UniProtKB-SubCell"/>
</dbReference>
<dbReference type="OrthoDB" id="6366728at2759"/>
<accession>A0A835CVN8</accession>
<dbReference type="Pfam" id="PF08395">
    <property type="entry name" value="7tm_7"/>
    <property type="match status" value="1"/>
</dbReference>
<feature type="signal peptide" evidence="7">
    <location>
        <begin position="1"/>
        <end position="24"/>
    </location>
</feature>
<reference evidence="8 9" key="1">
    <citation type="submission" date="2020-08" db="EMBL/GenBank/DDBJ databases">
        <title>Aphidius gifuensis genome sequencing and assembly.</title>
        <authorList>
            <person name="Du Z."/>
        </authorList>
    </citation>
    <scope>NUCLEOTIDE SEQUENCE [LARGE SCALE GENOMIC DNA]</scope>
    <source>
        <strain evidence="8">YNYX2018</strain>
        <tissue evidence="8">Adults</tissue>
    </source>
</reference>
<evidence type="ECO:0000313" key="8">
    <source>
        <dbReference type="EMBL" id="KAF7994580.1"/>
    </source>
</evidence>
<evidence type="ECO:0000256" key="5">
    <source>
        <dbReference type="ARBA" id="ARBA00023136"/>
    </source>
</evidence>
<dbReference type="GO" id="GO:0050909">
    <property type="term" value="P:sensory perception of taste"/>
    <property type="evidence" value="ECO:0007669"/>
    <property type="project" value="InterPro"/>
</dbReference>
<organism evidence="8 9">
    <name type="scientific">Aphidius gifuensis</name>
    <name type="common">Parasitoid wasp</name>
    <dbReference type="NCBI Taxonomy" id="684658"/>
    <lineage>
        <taxon>Eukaryota</taxon>
        <taxon>Metazoa</taxon>
        <taxon>Ecdysozoa</taxon>
        <taxon>Arthropoda</taxon>
        <taxon>Hexapoda</taxon>
        <taxon>Insecta</taxon>
        <taxon>Pterygota</taxon>
        <taxon>Neoptera</taxon>
        <taxon>Endopterygota</taxon>
        <taxon>Hymenoptera</taxon>
        <taxon>Apocrita</taxon>
        <taxon>Ichneumonoidea</taxon>
        <taxon>Braconidae</taxon>
        <taxon>Aphidiinae</taxon>
        <taxon>Aphidius</taxon>
    </lineage>
</organism>
<dbReference type="InterPro" id="IPR013604">
    <property type="entry name" value="7TM_chemorcpt"/>
</dbReference>
<dbReference type="EMBL" id="JACMRX010000002">
    <property type="protein sequence ID" value="KAF7994580.1"/>
    <property type="molecule type" value="Genomic_DNA"/>
</dbReference>
<keyword evidence="3 6" id="KW-0812">Transmembrane</keyword>